<keyword evidence="3" id="KW-1185">Reference proteome</keyword>
<dbReference type="Proteomes" id="UP000316298">
    <property type="component" value="Unassembled WGS sequence"/>
</dbReference>
<evidence type="ECO:0000313" key="3">
    <source>
        <dbReference type="Proteomes" id="UP000316298"/>
    </source>
</evidence>
<reference evidence="2 3" key="1">
    <citation type="submission" date="2019-06" db="EMBL/GenBank/DDBJ databases">
        <title>Sequencing the genomes of 1000 actinobacteria strains.</title>
        <authorList>
            <person name="Klenk H.-P."/>
        </authorList>
    </citation>
    <scope>NUCLEOTIDE SEQUENCE [LARGE SCALE GENOMIC DNA]</scope>
    <source>
        <strain evidence="2 3">DSM 17305</strain>
    </source>
</reference>
<proteinExistence type="predicted"/>
<dbReference type="InterPro" id="IPR045919">
    <property type="entry name" value="DUF6338"/>
</dbReference>
<keyword evidence="1" id="KW-0472">Membrane</keyword>
<feature type="transmembrane region" description="Helical" evidence="1">
    <location>
        <begin position="79"/>
        <end position="103"/>
    </location>
</feature>
<sequence length="219" mass="24331">MPSTFQAAAVLLIAILPGALFTWSYEQQVSRSGSHVADRLIRLAGAAAVFFVLYGWILYDWYRRFVVTGHLEAGRPLPFWVTLAAAAMLAVPWAAGGLIGYAVHARKAWTKVLTGPAPSPRAWDHLFGEQNLKGWIRLKLRDGTWIWGVWGGKPTANGNSKISYASGYPEIQEIYLTDTAEVDDAGFMKFKEGSHEPALRGVGMLVRWDEIVFLEYMEG</sequence>
<keyword evidence="1" id="KW-0812">Transmembrane</keyword>
<dbReference type="RefSeq" id="WP_141855719.1">
    <property type="nucleotide sequence ID" value="NZ_VFMM01000001.1"/>
</dbReference>
<protein>
    <submittedName>
        <fullName evidence="2">Uncharacterized protein</fullName>
    </submittedName>
</protein>
<comment type="caution">
    <text evidence="2">The sequence shown here is derived from an EMBL/GenBank/DDBJ whole genome shotgun (WGS) entry which is preliminary data.</text>
</comment>
<evidence type="ECO:0000256" key="1">
    <source>
        <dbReference type="SAM" id="Phobius"/>
    </source>
</evidence>
<dbReference type="OrthoDB" id="3618713at2"/>
<evidence type="ECO:0000313" key="2">
    <source>
        <dbReference type="EMBL" id="TQJ18461.1"/>
    </source>
</evidence>
<keyword evidence="1" id="KW-1133">Transmembrane helix</keyword>
<gene>
    <name evidence="2" type="ORF">FB475_2597</name>
</gene>
<accession>A0A542ET05</accession>
<dbReference type="AlphaFoldDB" id="A0A542ET05"/>
<dbReference type="Pfam" id="PF19865">
    <property type="entry name" value="DUF6338"/>
    <property type="match status" value="1"/>
</dbReference>
<name>A0A542ET05_9ACTN</name>
<organism evidence="2 3">
    <name type="scientific">Kribbella jejuensis</name>
    <dbReference type="NCBI Taxonomy" id="236068"/>
    <lineage>
        <taxon>Bacteria</taxon>
        <taxon>Bacillati</taxon>
        <taxon>Actinomycetota</taxon>
        <taxon>Actinomycetes</taxon>
        <taxon>Propionibacteriales</taxon>
        <taxon>Kribbellaceae</taxon>
        <taxon>Kribbella</taxon>
    </lineage>
</organism>
<dbReference type="EMBL" id="VFMM01000001">
    <property type="protein sequence ID" value="TQJ18461.1"/>
    <property type="molecule type" value="Genomic_DNA"/>
</dbReference>
<feature type="transmembrane region" description="Helical" evidence="1">
    <location>
        <begin position="40"/>
        <end position="59"/>
    </location>
</feature>
<feature type="transmembrane region" description="Helical" evidence="1">
    <location>
        <begin position="6"/>
        <end position="25"/>
    </location>
</feature>